<evidence type="ECO:0000313" key="3">
    <source>
        <dbReference type="EMBL" id="MFC5069638.1"/>
    </source>
</evidence>
<dbReference type="InterPro" id="IPR003425">
    <property type="entry name" value="CCB3/YggT"/>
</dbReference>
<name>A0ABV9Z3S5_9HYPH</name>
<dbReference type="Proteomes" id="UP001595796">
    <property type="component" value="Unassembled WGS sequence"/>
</dbReference>
<dbReference type="RefSeq" id="WP_114956449.1">
    <property type="nucleotide sequence ID" value="NZ_JBHSJF010000008.1"/>
</dbReference>
<evidence type="ECO:0000256" key="1">
    <source>
        <dbReference type="ARBA" id="ARBA00010894"/>
    </source>
</evidence>
<reference evidence="4" key="1">
    <citation type="journal article" date="2019" name="Int. J. Syst. Evol. Microbiol.">
        <title>The Global Catalogue of Microorganisms (GCM) 10K type strain sequencing project: providing services to taxonomists for standard genome sequencing and annotation.</title>
        <authorList>
            <consortium name="The Broad Institute Genomics Platform"/>
            <consortium name="The Broad Institute Genome Sequencing Center for Infectious Disease"/>
            <person name="Wu L."/>
            <person name="Ma J."/>
        </authorList>
    </citation>
    <scope>NUCLEOTIDE SEQUENCE [LARGE SCALE GENOMIC DNA]</scope>
    <source>
        <strain evidence="4">CGMCC 1.16444</strain>
    </source>
</reference>
<accession>A0ABV9Z3S5</accession>
<protein>
    <submittedName>
        <fullName evidence="3">YggT family protein</fullName>
    </submittedName>
</protein>
<keyword evidence="2" id="KW-1133">Transmembrane helix</keyword>
<evidence type="ECO:0000256" key="2">
    <source>
        <dbReference type="SAM" id="Phobius"/>
    </source>
</evidence>
<sequence length="100" mass="11076">MSAIVWLLLTIINIYFWIVIASAVLSWLIAFNVVNPRNQIVGTIWDTLVRLTEPALAPIRRILPNLGGIDLSPVVLLLLLGFLSRLIIELYASLAVSPTL</sequence>
<dbReference type="PANTHER" id="PTHR33219:SF14">
    <property type="entry name" value="PROTEIN COFACTOR ASSEMBLY OF COMPLEX C SUBUNIT B CCB3, CHLOROPLASTIC-RELATED"/>
    <property type="match status" value="1"/>
</dbReference>
<evidence type="ECO:0000313" key="4">
    <source>
        <dbReference type="Proteomes" id="UP001595796"/>
    </source>
</evidence>
<comment type="caution">
    <text evidence="3">The sequence shown here is derived from an EMBL/GenBank/DDBJ whole genome shotgun (WGS) entry which is preliminary data.</text>
</comment>
<keyword evidence="2" id="KW-0812">Transmembrane</keyword>
<proteinExistence type="inferred from homology"/>
<keyword evidence="2" id="KW-0472">Membrane</keyword>
<dbReference type="PANTHER" id="PTHR33219">
    <property type="entry name" value="YLMG HOMOLOG PROTEIN 2, CHLOROPLASTIC"/>
    <property type="match status" value="1"/>
</dbReference>
<dbReference type="EMBL" id="JBHSJF010000008">
    <property type="protein sequence ID" value="MFC5069638.1"/>
    <property type="molecule type" value="Genomic_DNA"/>
</dbReference>
<organism evidence="3 4">
    <name type="scientific">Flaviflagellibacter deserti</name>
    <dbReference type="NCBI Taxonomy" id="2267266"/>
    <lineage>
        <taxon>Bacteria</taxon>
        <taxon>Pseudomonadati</taxon>
        <taxon>Pseudomonadota</taxon>
        <taxon>Alphaproteobacteria</taxon>
        <taxon>Hyphomicrobiales</taxon>
        <taxon>Flaviflagellibacter</taxon>
    </lineage>
</organism>
<gene>
    <name evidence="3" type="ORF">ACFPFW_16595</name>
</gene>
<feature type="transmembrane region" description="Helical" evidence="2">
    <location>
        <begin position="6"/>
        <end position="30"/>
    </location>
</feature>
<keyword evidence="4" id="KW-1185">Reference proteome</keyword>
<dbReference type="Pfam" id="PF02325">
    <property type="entry name" value="CCB3_YggT"/>
    <property type="match status" value="1"/>
</dbReference>
<comment type="similarity">
    <text evidence="1">Belongs to the YggT family.</text>
</comment>
<feature type="transmembrane region" description="Helical" evidence="2">
    <location>
        <begin position="69"/>
        <end position="88"/>
    </location>
</feature>